<dbReference type="InterPro" id="IPR003737">
    <property type="entry name" value="GlcNAc_PI_deacetylase-related"/>
</dbReference>
<name>A0A9E6PHQ1_9PSED</name>
<dbReference type="SUPFAM" id="SSF102588">
    <property type="entry name" value="LmbE-like"/>
    <property type="match status" value="1"/>
</dbReference>
<accession>A0A9E6PHQ1</accession>
<evidence type="ECO:0000313" key="2">
    <source>
        <dbReference type="Proteomes" id="UP000634530"/>
    </source>
</evidence>
<dbReference type="PANTHER" id="PTHR12993">
    <property type="entry name" value="N-ACETYLGLUCOSAMINYL-PHOSPHATIDYLINOSITOL DE-N-ACETYLASE-RELATED"/>
    <property type="match status" value="1"/>
</dbReference>
<dbReference type="PANTHER" id="PTHR12993:SF29">
    <property type="entry name" value="BLR3841 PROTEIN"/>
    <property type="match status" value="1"/>
</dbReference>
<keyword evidence="2" id="KW-1185">Reference proteome</keyword>
<dbReference type="AlphaFoldDB" id="A0A9E6PHQ1"/>
<gene>
    <name evidence="1" type="ORF">HU752_020450</name>
</gene>
<dbReference type="GO" id="GO:0016811">
    <property type="term" value="F:hydrolase activity, acting on carbon-nitrogen (but not peptide) bonds, in linear amides"/>
    <property type="evidence" value="ECO:0007669"/>
    <property type="project" value="TreeGrafter"/>
</dbReference>
<evidence type="ECO:0000313" key="1">
    <source>
        <dbReference type="EMBL" id="QXI26311.1"/>
    </source>
</evidence>
<reference evidence="1 2" key="2">
    <citation type="journal article" date="2021" name="Microorganisms">
        <title>The Ever-Expanding Pseudomonas Genus: Description of 43 New Species and Partition of the Pseudomonas putida Group.</title>
        <authorList>
            <person name="Girard L."/>
            <person name="Lood C."/>
            <person name="Hofte M."/>
            <person name="Vandamme P."/>
            <person name="Rokni-Zadeh H."/>
            <person name="van Noort V."/>
            <person name="Lavigne R."/>
            <person name="De Mot R."/>
        </authorList>
    </citation>
    <scope>NUCLEOTIDE SEQUENCE [LARGE SCALE GENOMIC DNA]</scope>
    <source>
        <strain evidence="1 2">RW8P3</strain>
    </source>
</reference>
<dbReference type="EMBL" id="CP077093">
    <property type="protein sequence ID" value="QXI26311.1"/>
    <property type="molecule type" value="Genomic_DNA"/>
</dbReference>
<proteinExistence type="predicted"/>
<dbReference type="Gene3D" id="3.40.50.10320">
    <property type="entry name" value="LmbE-like"/>
    <property type="match status" value="1"/>
</dbReference>
<dbReference type="KEGG" id="pvw:HU752_020450"/>
<dbReference type="Proteomes" id="UP000634530">
    <property type="component" value="Chromosome"/>
</dbReference>
<sequence>MSVKPGSKAIQGEGTSLQQWQHSVSLSAVPAISLDALVPPACRLVVVAPHPDDEVLMCGGLLADLVARPQQDLLLISVTDGEASHRDSAHWSAHNLRQARVHESQAALRALGLNSASLNWLRVGLPDSGVPHHETELWHCLAQRLEPGDRLITTWREDGHCDHEAVGRACAKAARQLGASLLEAPVWAWHWASPEDARIPWHKARKLILDESSLRRKHQAISAHRSQITPDGDKAAVLSPHALERLLQPFELVFV</sequence>
<protein>
    <submittedName>
        <fullName evidence="1">PIG-L family deacetylase</fullName>
    </submittedName>
</protein>
<reference evidence="1 2" key="1">
    <citation type="journal article" date="2020" name="Microorganisms">
        <title>Reliable Identification of Environmental Pseudomonas Isolates Using the rpoD Gene.</title>
        <authorList>
            <consortium name="The Broad Institute Genome Sequencing Platform"/>
            <person name="Girard L."/>
            <person name="Lood C."/>
            <person name="Rokni-Zadeh H."/>
            <person name="van Noort V."/>
            <person name="Lavigne R."/>
            <person name="De Mot R."/>
        </authorList>
    </citation>
    <scope>NUCLEOTIDE SEQUENCE [LARGE SCALE GENOMIC DNA]</scope>
    <source>
        <strain evidence="1 2">RW8P3</strain>
    </source>
</reference>
<dbReference type="InterPro" id="IPR024078">
    <property type="entry name" value="LmbE-like_dom_sf"/>
</dbReference>
<dbReference type="Pfam" id="PF02585">
    <property type="entry name" value="PIG-L"/>
    <property type="match status" value="1"/>
</dbReference>
<organism evidence="1 2">
    <name type="scientific">Pseudomonas vanderleydeniana</name>
    <dbReference type="NCBI Taxonomy" id="2745495"/>
    <lineage>
        <taxon>Bacteria</taxon>
        <taxon>Pseudomonadati</taxon>
        <taxon>Pseudomonadota</taxon>
        <taxon>Gammaproteobacteria</taxon>
        <taxon>Pseudomonadales</taxon>
        <taxon>Pseudomonadaceae</taxon>
        <taxon>Pseudomonas</taxon>
    </lineage>
</organism>
<dbReference type="RefSeq" id="WP_186676034.1">
    <property type="nucleotide sequence ID" value="NZ_CP077093.1"/>
</dbReference>